<dbReference type="GO" id="GO:0005546">
    <property type="term" value="F:phosphatidylinositol-4,5-bisphosphate binding"/>
    <property type="evidence" value="ECO:0007669"/>
    <property type="project" value="TreeGrafter"/>
</dbReference>
<dbReference type="OrthoDB" id="28894at2759"/>
<gene>
    <name evidence="5" type="ORF">FBUS_02807</name>
</gene>
<dbReference type="GO" id="GO:0051014">
    <property type="term" value="P:actin filament severing"/>
    <property type="evidence" value="ECO:0007669"/>
    <property type="project" value="TreeGrafter"/>
</dbReference>
<dbReference type="SUPFAM" id="SSF55753">
    <property type="entry name" value="Actin depolymerizing proteins"/>
    <property type="match status" value="3"/>
</dbReference>
<proteinExistence type="inferred from homology"/>
<dbReference type="InterPro" id="IPR036886">
    <property type="entry name" value="Villin_headpiece_dom_sf"/>
</dbReference>
<dbReference type="GO" id="GO:0051016">
    <property type="term" value="P:barbed-end actin filament capping"/>
    <property type="evidence" value="ECO:0007669"/>
    <property type="project" value="TreeGrafter"/>
</dbReference>
<evidence type="ECO:0000313" key="6">
    <source>
        <dbReference type="Proteomes" id="UP000728185"/>
    </source>
</evidence>
<dbReference type="PROSITE" id="PS51089">
    <property type="entry name" value="HP"/>
    <property type="match status" value="1"/>
</dbReference>
<dbReference type="SMART" id="SM00262">
    <property type="entry name" value="GEL"/>
    <property type="match status" value="3"/>
</dbReference>
<keyword evidence="2" id="KW-0175">Coiled coil</keyword>
<evidence type="ECO:0000256" key="2">
    <source>
        <dbReference type="SAM" id="Coils"/>
    </source>
</evidence>
<dbReference type="PANTHER" id="PTHR11977">
    <property type="entry name" value="VILLIN"/>
    <property type="match status" value="1"/>
</dbReference>
<comment type="similarity">
    <text evidence="1">Belongs to the villin/gelsolin family.</text>
</comment>
<dbReference type="SUPFAM" id="SSF47050">
    <property type="entry name" value="VHP, Villin headpiece domain"/>
    <property type="match status" value="1"/>
</dbReference>
<evidence type="ECO:0000259" key="4">
    <source>
        <dbReference type="PROSITE" id="PS51089"/>
    </source>
</evidence>
<dbReference type="InterPro" id="IPR029006">
    <property type="entry name" value="ADF-H/Gelsolin-like_dom_sf"/>
</dbReference>
<dbReference type="Pfam" id="PF00626">
    <property type="entry name" value="Gelsolin"/>
    <property type="match status" value="1"/>
</dbReference>
<dbReference type="GO" id="GO:0015629">
    <property type="term" value="C:actin cytoskeleton"/>
    <property type="evidence" value="ECO:0007669"/>
    <property type="project" value="TreeGrafter"/>
</dbReference>
<feature type="domain" description="HP" evidence="4">
    <location>
        <begin position="915"/>
        <end position="992"/>
    </location>
</feature>
<dbReference type="AlphaFoldDB" id="A0A8E0VH97"/>
<evidence type="ECO:0000313" key="5">
    <source>
        <dbReference type="EMBL" id="KAA0188018.1"/>
    </source>
</evidence>
<dbReference type="InterPro" id="IPR007123">
    <property type="entry name" value="Gelsolin-like_dom"/>
</dbReference>
<dbReference type="Gene3D" id="1.10.950.10">
    <property type="entry name" value="Villin headpiece domain"/>
    <property type="match status" value="1"/>
</dbReference>
<dbReference type="Pfam" id="PF02209">
    <property type="entry name" value="VHP"/>
    <property type="match status" value="1"/>
</dbReference>
<feature type="region of interest" description="Disordered" evidence="3">
    <location>
        <begin position="701"/>
        <end position="720"/>
    </location>
</feature>
<organism evidence="5 6">
    <name type="scientific">Fasciolopsis buskii</name>
    <dbReference type="NCBI Taxonomy" id="27845"/>
    <lineage>
        <taxon>Eukaryota</taxon>
        <taxon>Metazoa</taxon>
        <taxon>Spiralia</taxon>
        <taxon>Lophotrochozoa</taxon>
        <taxon>Platyhelminthes</taxon>
        <taxon>Trematoda</taxon>
        <taxon>Digenea</taxon>
        <taxon>Plagiorchiida</taxon>
        <taxon>Echinostomata</taxon>
        <taxon>Echinostomatoidea</taxon>
        <taxon>Fasciolidae</taxon>
        <taxon>Fasciolopsis</taxon>
    </lineage>
</organism>
<keyword evidence="6" id="KW-1185">Reference proteome</keyword>
<accession>A0A8E0VH97</accession>
<evidence type="ECO:0000256" key="3">
    <source>
        <dbReference type="SAM" id="MobiDB-lite"/>
    </source>
</evidence>
<dbReference type="PANTHER" id="PTHR11977:SF45">
    <property type="entry name" value="SUPERVILLIN"/>
    <property type="match status" value="1"/>
</dbReference>
<comment type="caution">
    <text evidence="5">The sequence shown here is derived from an EMBL/GenBank/DDBJ whole genome shotgun (WGS) entry which is preliminary data.</text>
</comment>
<dbReference type="SMART" id="SM00153">
    <property type="entry name" value="VHP"/>
    <property type="match status" value="1"/>
</dbReference>
<dbReference type="GO" id="GO:0008154">
    <property type="term" value="P:actin polymerization or depolymerization"/>
    <property type="evidence" value="ECO:0007669"/>
    <property type="project" value="TreeGrafter"/>
</dbReference>
<protein>
    <submittedName>
        <fullName evidence="5">Supervillin</fullName>
    </submittedName>
</protein>
<name>A0A8E0VH97_9TREM</name>
<reference evidence="5" key="1">
    <citation type="submission" date="2019-05" db="EMBL/GenBank/DDBJ databases">
        <title>Annotation for the trematode Fasciolopsis buski.</title>
        <authorList>
            <person name="Choi Y.-J."/>
        </authorList>
    </citation>
    <scope>NUCLEOTIDE SEQUENCE</scope>
    <source>
        <strain evidence="5">HT</strain>
        <tissue evidence="5">Whole worm</tissue>
    </source>
</reference>
<feature type="coiled-coil region" evidence="2">
    <location>
        <begin position="723"/>
        <end position="750"/>
    </location>
</feature>
<dbReference type="InterPro" id="IPR007122">
    <property type="entry name" value="Villin/Gelsolin"/>
</dbReference>
<dbReference type="InterPro" id="IPR003128">
    <property type="entry name" value="Villin_headpiece"/>
</dbReference>
<dbReference type="Gene3D" id="3.40.20.10">
    <property type="entry name" value="Severin"/>
    <property type="match status" value="3"/>
</dbReference>
<evidence type="ECO:0000256" key="1">
    <source>
        <dbReference type="ARBA" id="ARBA00008418"/>
    </source>
</evidence>
<dbReference type="EMBL" id="LUCM01008710">
    <property type="protein sequence ID" value="KAA0188018.1"/>
    <property type="molecule type" value="Genomic_DNA"/>
</dbReference>
<dbReference type="GO" id="GO:0005737">
    <property type="term" value="C:cytoplasm"/>
    <property type="evidence" value="ECO:0007669"/>
    <property type="project" value="TreeGrafter"/>
</dbReference>
<dbReference type="Proteomes" id="UP000728185">
    <property type="component" value="Unassembled WGS sequence"/>
</dbReference>
<dbReference type="GO" id="GO:0051015">
    <property type="term" value="F:actin filament binding"/>
    <property type="evidence" value="ECO:0007669"/>
    <property type="project" value="InterPro"/>
</dbReference>
<sequence>MLADSVIAGLSSTENFSDAKSSLRQVTETQPPPLTESQRQLLPYKSIMLLHVKGRRQVQVRLVAPSADSMNSGDCFVLVTADAVFAWFGALANVVEINKARELADWIHKHHELNYRGTGSPGQTPSALETSYISVYEQLQDDEDLTTMDIVEAGLVKTRYDQVDPAAIKFWEALGYDSSRSVHPHGLPEEDELYESLIQHTNRVYEVTTDQLVPCVAHWGTILRKSMLRSDKAFVFDFGSEVYLWTGTQVSPEVRLAGIELVQQAYSAPYDYSECRLSPLNPMSTHPNIPVNGTSRPDWTLVGKVTGKGETVLFKEKFVDWSDISRLKLQPASSLRLNRDKSLDNKAYTVIQPYSADQLFDSAFVDTPPPPRLLTLEGRFVGRGGEGCRYEDGIMRRFSVQSGPLRMWHVSEFNRTEMTESSHGQFHQCDTYVIRWPFKVIYVGLRDIPSRANDASREQCVYFFWHGSQSKVTEKGASAVMTIELDEERCPQIRVTEGKEPPAFCRLFNGRMIIHSGHRLASTPSSPTTSPTSPRVRLFLVLGEAPAEGYLLEVPAQLSSLRSQGALLALQYTNGNGSSDNAGLAVQKAWMWYGMYASETTINVARHIVERLKQSCPFELASDLRHVIEFTQTEEKLGPGEMVFLLNAEDRVAAPLCLQSNPTQGQLVAWHLTAHSGSTIQSRRLSYTLQPDPSMLAGVTNGKLPLSDRTQQQGDHQRESNPLAIAKAVAERLRASNDAANAQLKQSVAQSGFPILLSELYAANQPALFLLLDGRQAVYLWQGWWPLKRRSRDLSGSQILRSPTRSRSSAQSVLSSSSSVADESPGFLGSDYERCEVGSVVSDQPVETLSPGSARSRFYALRLAALKTAKALAAKLGVRASVVYAGVEPNEFLALFPPHIRLPEVTANYHHEECKSDGQIDDVNDLLATNKPGTCTLYDLQQRPLPPDMDATCLEAYLDDNSFQNAFGMNKEEFEQLPKWKKAELKKNLGLF</sequence>